<organism evidence="2 3">
    <name type="scientific">Apostasia shenzhenica</name>
    <dbReference type="NCBI Taxonomy" id="1088818"/>
    <lineage>
        <taxon>Eukaryota</taxon>
        <taxon>Viridiplantae</taxon>
        <taxon>Streptophyta</taxon>
        <taxon>Embryophyta</taxon>
        <taxon>Tracheophyta</taxon>
        <taxon>Spermatophyta</taxon>
        <taxon>Magnoliopsida</taxon>
        <taxon>Liliopsida</taxon>
        <taxon>Asparagales</taxon>
        <taxon>Orchidaceae</taxon>
        <taxon>Apostasioideae</taxon>
        <taxon>Apostasia</taxon>
    </lineage>
</organism>
<proteinExistence type="predicted"/>
<evidence type="ECO:0000256" key="1">
    <source>
        <dbReference type="SAM" id="MobiDB-lite"/>
    </source>
</evidence>
<protein>
    <submittedName>
        <fullName evidence="2">Uncharacterized protein</fullName>
    </submittedName>
</protein>
<gene>
    <name evidence="2" type="ORF">AXF42_Ash006907</name>
</gene>
<sequence length="58" mass="6177">MLVHSIMFIMPFPKTVTVAVTPVPVRCSFAGAPAESTQTSSVEPLPRTETVEMGLADT</sequence>
<dbReference type="AlphaFoldDB" id="A0A2I0BEH6"/>
<name>A0A2I0BEH6_9ASPA</name>
<evidence type="ECO:0000313" key="2">
    <source>
        <dbReference type="EMBL" id="PKA66210.1"/>
    </source>
</evidence>
<accession>A0A2I0BEH6</accession>
<dbReference type="Proteomes" id="UP000236161">
    <property type="component" value="Unassembled WGS sequence"/>
</dbReference>
<dbReference type="EMBL" id="KZ451886">
    <property type="protein sequence ID" value="PKA66210.1"/>
    <property type="molecule type" value="Genomic_DNA"/>
</dbReference>
<reference evidence="2 3" key="1">
    <citation type="journal article" date="2017" name="Nature">
        <title>The Apostasia genome and the evolution of orchids.</title>
        <authorList>
            <person name="Zhang G.Q."/>
            <person name="Liu K.W."/>
            <person name="Li Z."/>
            <person name="Lohaus R."/>
            <person name="Hsiao Y.Y."/>
            <person name="Niu S.C."/>
            <person name="Wang J.Y."/>
            <person name="Lin Y.C."/>
            <person name="Xu Q."/>
            <person name="Chen L.J."/>
            <person name="Yoshida K."/>
            <person name="Fujiwara S."/>
            <person name="Wang Z.W."/>
            <person name="Zhang Y.Q."/>
            <person name="Mitsuda N."/>
            <person name="Wang M."/>
            <person name="Liu G.H."/>
            <person name="Pecoraro L."/>
            <person name="Huang H.X."/>
            <person name="Xiao X.J."/>
            <person name="Lin M."/>
            <person name="Wu X.Y."/>
            <person name="Wu W.L."/>
            <person name="Chen Y.Y."/>
            <person name="Chang S.B."/>
            <person name="Sakamoto S."/>
            <person name="Ohme-Takagi M."/>
            <person name="Yagi M."/>
            <person name="Zeng S.J."/>
            <person name="Shen C.Y."/>
            <person name="Yeh C.M."/>
            <person name="Luo Y.B."/>
            <person name="Tsai W.C."/>
            <person name="Van de Peer Y."/>
            <person name="Liu Z.J."/>
        </authorList>
    </citation>
    <scope>NUCLEOTIDE SEQUENCE [LARGE SCALE GENOMIC DNA]</scope>
    <source>
        <strain evidence="3">cv. Shenzhen</strain>
        <tissue evidence="2">Stem</tissue>
    </source>
</reference>
<keyword evidence="3" id="KW-1185">Reference proteome</keyword>
<feature type="region of interest" description="Disordered" evidence="1">
    <location>
        <begin position="32"/>
        <end position="58"/>
    </location>
</feature>
<evidence type="ECO:0000313" key="3">
    <source>
        <dbReference type="Proteomes" id="UP000236161"/>
    </source>
</evidence>